<evidence type="ECO:0000256" key="1">
    <source>
        <dbReference type="ARBA" id="ARBA00004571"/>
    </source>
</evidence>
<dbReference type="PANTHER" id="PTHR40980">
    <property type="entry name" value="PLUG DOMAIN-CONTAINING PROTEIN"/>
    <property type="match status" value="1"/>
</dbReference>
<feature type="signal peptide" evidence="10">
    <location>
        <begin position="1"/>
        <end position="30"/>
    </location>
</feature>
<evidence type="ECO:0000313" key="13">
    <source>
        <dbReference type="EMBL" id="WND04082.1"/>
    </source>
</evidence>
<evidence type="ECO:0000259" key="12">
    <source>
        <dbReference type="Pfam" id="PF07715"/>
    </source>
</evidence>
<dbReference type="KEGG" id="tmk:QGN29_06805"/>
<dbReference type="InterPro" id="IPR010104">
    <property type="entry name" value="TonB_rcpt_bac"/>
</dbReference>
<accession>A0AA52EEM0</accession>
<dbReference type="SUPFAM" id="SSF56935">
    <property type="entry name" value="Porins"/>
    <property type="match status" value="1"/>
</dbReference>
<keyword evidence="14" id="KW-1185">Reference proteome</keyword>
<gene>
    <name evidence="13" type="ORF">QGN29_06805</name>
</gene>
<keyword evidence="7 8" id="KW-0998">Cell outer membrane</keyword>
<dbReference type="EMBL" id="CP123872">
    <property type="protein sequence ID" value="WND04082.1"/>
    <property type="molecule type" value="Genomic_DNA"/>
</dbReference>
<evidence type="ECO:0000259" key="11">
    <source>
        <dbReference type="Pfam" id="PF00593"/>
    </source>
</evidence>
<evidence type="ECO:0000256" key="2">
    <source>
        <dbReference type="ARBA" id="ARBA00022448"/>
    </source>
</evidence>
<evidence type="ECO:0000256" key="7">
    <source>
        <dbReference type="ARBA" id="ARBA00023237"/>
    </source>
</evidence>
<dbReference type="InterPro" id="IPR036942">
    <property type="entry name" value="Beta-barrel_TonB_sf"/>
</dbReference>
<evidence type="ECO:0000256" key="4">
    <source>
        <dbReference type="ARBA" id="ARBA00022692"/>
    </source>
</evidence>
<keyword evidence="3 8" id="KW-1134">Transmembrane beta strand</keyword>
<feature type="domain" description="TonB-dependent receptor plug" evidence="12">
    <location>
        <begin position="55"/>
        <end position="165"/>
    </location>
</feature>
<evidence type="ECO:0000256" key="8">
    <source>
        <dbReference type="PROSITE-ProRule" id="PRU01360"/>
    </source>
</evidence>
<organism evidence="13 14">
    <name type="scientific">Temperatibacter marinus</name>
    <dbReference type="NCBI Taxonomy" id="1456591"/>
    <lineage>
        <taxon>Bacteria</taxon>
        <taxon>Pseudomonadati</taxon>
        <taxon>Pseudomonadota</taxon>
        <taxon>Alphaproteobacteria</taxon>
        <taxon>Kordiimonadales</taxon>
        <taxon>Temperatibacteraceae</taxon>
        <taxon>Temperatibacter</taxon>
    </lineage>
</organism>
<sequence>MNNRTSRLYSSVSMAAVMALTVGAVNPANAQDSEDLEEIVVTGIRGGLKQALNVKRNATAQVDAISAEDIGKFPDKNVAESLQRIPGVTIQRSFGEGSDVSIRGAGAGFTKTSLNGQNVASTGWFVFEPARRSFNYTLLPSELVGDIEVYKSSQADLVEGGVGGTVIINTRKPLDLDSMTMYGSAELARTDDSSTTDPQVSGMFSWKNDEETFGVLVSGVYQRRQLQRQGSEAFWEWGAGPVAFQQDRKRRALTAAIQFTPNESTDVVVNLVDMEMGADNVNSAFWLTMNNCSWCANPGPSSETRLGTYVEGQLNVGVTELRPRQATMKSRVYDIDVTHEGDGYTVEFQAGHTEASGGTDLELLLGGSNNADLTAYSYDYTGDTLEWDLGGFDIANFDAGALNHALGESFNKTPKTDQETYIQSDVTYDVEYGAINSIKAGVRYSDHNTVSRRFVFDVDPAYSASFTGVQDGLLDVGYRNMQMPFYDMDSVFAAAKNAIIGETEDLGAYSQIDEKNLSLYAMANFEGDSFRGNVGVRWVSTDATSTYYLDGVRGQAEASYNKLLPSFNIAFDAAEDVVVRASASRVITRPQYVDMYVNPNVTGTNDSLPDNQFWIVGNVGLKPFTSDQIDFAVEWYFDEGSILSGGLFYKKVKNFVTNTSYQASSADIPFNLPDADEAAAGWTVQELGNGGSASIKGLEVQYQQDFGNGFGLLANYTYTDSDVGSDQFTDANKVLTDSSKHSYNVSTYFENDVMNARLSYNWRSQYMLREVGAYGNRLHDDFGSLDLSASYFYDDNITLKLDINNLLKEDSLQYGNNRNASPGSGFINDFPLYQYEGARRVTLGVSFKY</sequence>
<name>A0AA52EEM0_9PROT</name>
<keyword evidence="6 8" id="KW-0472">Membrane</keyword>
<dbReference type="InterPro" id="IPR039426">
    <property type="entry name" value="TonB-dep_rcpt-like"/>
</dbReference>
<dbReference type="CDD" id="cd01347">
    <property type="entry name" value="ligand_gated_channel"/>
    <property type="match status" value="1"/>
</dbReference>
<evidence type="ECO:0000256" key="5">
    <source>
        <dbReference type="ARBA" id="ARBA00023077"/>
    </source>
</evidence>
<keyword evidence="5 9" id="KW-0798">TonB box</keyword>
<proteinExistence type="inferred from homology"/>
<keyword evidence="2 8" id="KW-0813">Transport</keyword>
<keyword evidence="10" id="KW-0732">Signal</keyword>
<dbReference type="InterPro" id="IPR037066">
    <property type="entry name" value="Plug_dom_sf"/>
</dbReference>
<keyword evidence="13" id="KW-0675">Receptor</keyword>
<protein>
    <submittedName>
        <fullName evidence="13">TonB-dependent receptor</fullName>
    </submittedName>
</protein>
<dbReference type="AlphaFoldDB" id="A0AA52EEM0"/>
<comment type="subcellular location">
    <subcellularLocation>
        <location evidence="1 8">Cell outer membrane</location>
        <topology evidence="1 8">Multi-pass membrane protein</topology>
    </subcellularLocation>
</comment>
<keyword evidence="4 8" id="KW-0812">Transmembrane</keyword>
<evidence type="ECO:0000256" key="6">
    <source>
        <dbReference type="ARBA" id="ARBA00023136"/>
    </source>
</evidence>
<dbReference type="GO" id="GO:0009279">
    <property type="term" value="C:cell outer membrane"/>
    <property type="evidence" value="ECO:0007669"/>
    <property type="project" value="UniProtKB-SubCell"/>
</dbReference>
<feature type="chain" id="PRO_5041444508" evidence="10">
    <location>
        <begin position="31"/>
        <end position="849"/>
    </location>
</feature>
<evidence type="ECO:0000256" key="3">
    <source>
        <dbReference type="ARBA" id="ARBA00022452"/>
    </source>
</evidence>
<dbReference type="NCBIfam" id="TIGR01782">
    <property type="entry name" value="TonB-Xanth-Caul"/>
    <property type="match status" value="1"/>
</dbReference>
<dbReference type="RefSeq" id="WP_310799946.1">
    <property type="nucleotide sequence ID" value="NZ_CP123872.1"/>
</dbReference>
<dbReference type="Gene3D" id="2.170.130.10">
    <property type="entry name" value="TonB-dependent receptor, plug domain"/>
    <property type="match status" value="1"/>
</dbReference>
<dbReference type="PANTHER" id="PTHR40980:SF3">
    <property type="entry name" value="TONB-DEPENDENT RECEPTOR-LIKE BETA-BARREL DOMAIN-CONTAINING PROTEIN"/>
    <property type="match status" value="1"/>
</dbReference>
<dbReference type="InterPro" id="IPR000531">
    <property type="entry name" value="Beta-barrel_TonB"/>
</dbReference>
<comment type="similarity">
    <text evidence="8 9">Belongs to the TonB-dependent receptor family.</text>
</comment>
<dbReference type="Pfam" id="PF07715">
    <property type="entry name" value="Plug"/>
    <property type="match status" value="1"/>
</dbReference>
<evidence type="ECO:0000256" key="10">
    <source>
        <dbReference type="SAM" id="SignalP"/>
    </source>
</evidence>
<evidence type="ECO:0000313" key="14">
    <source>
        <dbReference type="Proteomes" id="UP001268683"/>
    </source>
</evidence>
<dbReference type="Pfam" id="PF00593">
    <property type="entry name" value="TonB_dep_Rec_b-barrel"/>
    <property type="match status" value="1"/>
</dbReference>
<dbReference type="InterPro" id="IPR012910">
    <property type="entry name" value="Plug_dom"/>
</dbReference>
<dbReference type="Gene3D" id="2.40.170.20">
    <property type="entry name" value="TonB-dependent receptor, beta-barrel domain"/>
    <property type="match status" value="1"/>
</dbReference>
<reference evidence="13" key="1">
    <citation type="submission" date="2023-04" db="EMBL/GenBank/DDBJ databases">
        <title>Complete genome sequence of Temperatibacter marinus.</title>
        <authorList>
            <person name="Rong J.-C."/>
            <person name="Yi M.-L."/>
            <person name="Zhao Q."/>
        </authorList>
    </citation>
    <scope>NUCLEOTIDE SEQUENCE</scope>
    <source>
        <strain evidence="13">NBRC 110045</strain>
    </source>
</reference>
<dbReference type="Proteomes" id="UP001268683">
    <property type="component" value="Chromosome"/>
</dbReference>
<evidence type="ECO:0000256" key="9">
    <source>
        <dbReference type="RuleBase" id="RU003357"/>
    </source>
</evidence>
<feature type="domain" description="TonB-dependent receptor-like beta-barrel" evidence="11">
    <location>
        <begin position="367"/>
        <end position="806"/>
    </location>
</feature>
<dbReference type="PROSITE" id="PS52016">
    <property type="entry name" value="TONB_DEPENDENT_REC_3"/>
    <property type="match status" value="1"/>
</dbReference>